<dbReference type="Pfam" id="PF02889">
    <property type="entry name" value="Sec63"/>
    <property type="match status" value="1"/>
</dbReference>
<feature type="domain" description="SEC63" evidence="2">
    <location>
        <begin position="125"/>
        <end position="440"/>
    </location>
</feature>
<dbReference type="FunFam" id="1.10.3380.10:FF:000006">
    <property type="entry name" value="probable ATP-dependent DNA helicase HFM1 isoform X1"/>
    <property type="match status" value="1"/>
</dbReference>
<dbReference type="InterPro" id="IPR004179">
    <property type="entry name" value="Sec63-dom"/>
</dbReference>
<proteinExistence type="predicted"/>
<evidence type="ECO:0000259" key="2">
    <source>
        <dbReference type="SMART" id="SM00973"/>
    </source>
</evidence>
<evidence type="ECO:0000313" key="3">
    <source>
        <dbReference type="EMBL" id="KAK3731253.1"/>
    </source>
</evidence>
<reference evidence="3" key="1">
    <citation type="journal article" date="2023" name="G3 (Bethesda)">
        <title>A reference genome for the long-term kleptoplast-retaining sea slug Elysia crispata morphotype clarki.</title>
        <authorList>
            <person name="Eastman K.E."/>
            <person name="Pendleton A.L."/>
            <person name="Shaikh M.A."/>
            <person name="Suttiyut T."/>
            <person name="Ogas R."/>
            <person name="Tomko P."/>
            <person name="Gavelis G."/>
            <person name="Widhalm J.R."/>
            <person name="Wisecaver J.H."/>
        </authorList>
    </citation>
    <scope>NUCLEOTIDE SEQUENCE</scope>
    <source>
        <strain evidence="3">ECLA1</strain>
    </source>
</reference>
<dbReference type="SUPFAM" id="SSF158702">
    <property type="entry name" value="Sec63 N-terminal domain-like"/>
    <property type="match status" value="1"/>
</dbReference>
<organism evidence="3 4">
    <name type="scientific">Elysia crispata</name>
    <name type="common">lettuce slug</name>
    <dbReference type="NCBI Taxonomy" id="231223"/>
    <lineage>
        <taxon>Eukaryota</taxon>
        <taxon>Metazoa</taxon>
        <taxon>Spiralia</taxon>
        <taxon>Lophotrochozoa</taxon>
        <taxon>Mollusca</taxon>
        <taxon>Gastropoda</taxon>
        <taxon>Heterobranchia</taxon>
        <taxon>Euthyneura</taxon>
        <taxon>Panpulmonata</taxon>
        <taxon>Sacoglossa</taxon>
        <taxon>Placobranchoidea</taxon>
        <taxon>Plakobranchidae</taxon>
        <taxon>Elysia</taxon>
    </lineage>
</organism>
<protein>
    <recommendedName>
        <fullName evidence="2">SEC63 domain-containing protein</fullName>
    </recommendedName>
</protein>
<dbReference type="GO" id="GO:0043138">
    <property type="term" value="F:3'-5' DNA helicase activity"/>
    <property type="evidence" value="ECO:0007669"/>
    <property type="project" value="UniProtKB-EC"/>
</dbReference>
<keyword evidence="4" id="KW-1185">Reference proteome</keyword>
<dbReference type="GO" id="GO:0016787">
    <property type="term" value="F:hydrolase activity"/>
    <property type="evidence" value="ECO:0007669"/>
    <property type="project" value="UniProtKB-KW"/>
</dbReference>
<dbReference type="InterPro" id="IPR052247">
    <property type="entry name" value="Meiotic_Crossover_Helicase"/>
</dbReference>
<accession>A0AAE0Y374</accession>
<dbReference type="Proteomes" id="UP001283361">
    <property type="component" value="Unassembled WGS sequence"/>
</dbReference>
<dbReference type="EMBL" id="JAWDGP010007018">
    <property type="protein sequence ID" value="KAK3731253.1"/>
    <property type="molecule type" value="Genomic_DNA"/>
</dbReference>
<dbReference type="PANTHER" id="PTHR47835">
    <property type="entry name" value="HFM1, ATP DEPENDENT DNA HELICASE HOMOLOG"/>
    <property type="match status" value="1"/>
</dbReference>
<feature type="region of interest" description="Disordered" evidence="1">
    <location>
        <begin position="1"/>
        <end position="32"/>
    </location>
</feature>
<dbReference type="Gene3D" id="1.10.3380.10">
    <property type="entry name" value="Sec63 N-terminal domain-like domain"/>
    <property type="match status" value="1"/>
</dbReference>
<sequence>MGGEDSLVLDDSLSTGGGHNEEKPQPPKSENINLRETHLNSSFRFHIQRYEVYRYDRKDRPKEVATLFRNKIPSVEISRSQDSDTEYVVIDSFSEGKTYLCLKNVSHLSDENLVHVNDEVGSIWPTENGKLMARYCIAFETMKHFSCIDQSQENIAEMVKAISECAEFDDIQLRINEKRILNSLNRDKNKETIRFPLPGKVKTKQMKVNCLIQAQLSCLPVQDFSLSQDMAKIFRVGQRVAKCLMEYMYHGNNYSVLLHAILVYKAFKAKLWFDSRYVARQLDGIGPTMSLALANAGLSSFHKLDEAHPRDIEVIVNRHPPFGNQVKEALTKLPRYELAVEQMKCYKPHKCILLLSVDLLNRSAFEKVPSSQITHQSILIVGDTDNRIVFKWKVFDAAIFRDGLLTRTVEVNRASEGTKLSISLLSQDTVGLDIQTEYEPVYQDGWFPQCKKPLYSKDQTPASKLRAAMDKAKAEPQLKSSCNHKCVNKSTCGHKCCKSYDARKRSATDLISSARTETSSKSQKVEKSSYKESKEMKDILSIFGGQQCGPKLKMKKFHPTLTDPEKAKKQKKCPNQDEIPKLSSHKSNDIANAESVDFESEDMSDVIILSDDILEDNNGFGPTEIARKDSSTSNTENRYPNQLSLNIYSAGSQPCENLQCARTLLKDQDSLSQIMHGQNHGPQYILRNNIKPTRNKNVSDSVGNQKENSSFIITGKQNNSISGAAVSNIWKQDEEEEALAAEDESKSQEHNILKGAVNDWADLNIFHQSRQSLFRDGRPIHLRDDVWNDFKEDFDDELPSLTNTPEERHSLPVTPLLQEQQQNQQHSKNDEKCPWTTTSSSDEEFCHLVDGVICPSDEAKYSQMNCMNSNEMSGCDQRVCSTTLRERDLMNSSYSSLLSSRKLFNDSSRAISRSTELENQSQNLDVDHLCQISKGHQQMQRFSDAVDDVSGKSDFWPKFDRTEPKTSNDFQQNTASRIEFQRSETATEHFMDDAPPLTVISLTNSDLSHCLSLSVASRHAGEGNFLQNVIHEDGTDKILIDNISQPRHTASMSKENISLRSNRDILTQMDQNYNEYNLSKDFSLNSKAIVTESKCSEQSEKEKCCHENYENLRKKSPKTVMQTPHRYGHVLAWNKASGSRSGTQSSIRQRDGECRTERAEFNFFSHDERLRSDDANDIPTNLFDGIF</sequence>
<gene>
    <name evidence="3" type="ORF">RRG08_025796</name>
</gene>
<evidence type="ECO:0000313" key="4">
    <source>
        <dbReference type="Proteomes" id="UP001283361"/>
    </source>
</evidence>
<dbReference type="PANTHER" id="PTHR47835:SF3">
    <property type="entry name" value="HELICASE FOR MEIOSIS 1"/>
    <property type="match status" value="1"/>
</dbReference>
<dbReference type="GO" id="GO:0051321">
    <property type="term" value="P:meiotic cell cycle"/>
    <property type="evidence" value="ECO:0007669"/>
    <property type="project" value="UniProtKB-KW"/>
</dbReference>
<dbReference type="SMART" id="SM00973">
    <property type="entry name" value="Sec63"/>
    <property type="match status" value="1"/>
</dbReference>
<comment type="caution">
    <text evidence="3">The sequence shown here is derived from an EMBL/GenBank/DDBJ whole genome shotgun (WGS) entry which is preliminary data.</text>
</comment>
<feature type="region of interest" description="Disordered" evidence="1">
    <location>
        <begin position="511"/>
        <end position="531"/>
    </location>
</feature>
<name>A0AAE0Y374_9GAST</name>
<dbReference type="AlphaFoldDB" id="A0AAE0Y374"/>
<feature type="region of interest" description="Disordered" evidence="1">
    <location>
        <begin position="563"/>
        <end position="588"/>
    </location>
</feature>
<evidence type="ECO:0000256" key="1">
    <source>
        <dbReference type="SAM" id="MobiDB-lite"/>
    </source>
</evidence>